<feature type="domain" description="LicD/FKTN/FKRP nucleotidyltransferase" evidence="1">
    <location>
        <begin position="158"/>
        <end position="357"/>
    </location>
</feature>
<dbReference type="PANTHER" id="PTHR43404">
    <property type="entry name" value="LIPOPOLYSACCHARIDE CHOLINEPHOSPHOTRANSFERASE LICD"/>
    <property type="match status" value="1"/>
</dbReference>
<dbReference type="PANTHER" id="PTHR43404:SF2">
    <property type="entry name" value="LIPOPOLYSACCHARIDE CHOLINEPHOSPHOTRANSFERASE LICD"/>
    <property type="match status" value="1"/>
</dbReference>
<dbReference type="EMBL" id="JACRSX010000014">
    <property type="protein sequence ID" value="MBC8563013.1"/>
    <property type="molecule type" value="Genomic_DNA"/>
</dbReference>
<dbReference type="InterPro" id="IPR052942">
    <property type="entry name" value="LPS_cholinephosphotransferase"/>
</dbReference>
<dbReference type="RefSeq" id="WP_022465116.1">
    <property type="nucleotide sequence ID" value="NZ_JACRSX010000014.1"/>
</dbReference>
<name>A0ABR7N314_9FIRM</name>
<dbReference type="Pfam" id="PF04991">
    <property type="entry name" value="LicD"/>
    <property type="match status" value="1"/>
</dbReference>
<dbReference type="InterPro" id="IPR007074">
    <property type="entry name" value="LicD/FKTN/FKRP_NTP_transf"/>
</dbReference>
<dbReference type="Gene3D" id="3.40.50.720">
    <property type="entry name" value="NAD(P)-binding Rossmann-like Domain"/>
    <property type="match status" value="1"/>
</dbReference>
<proteinExistence type="predicted"/>
<sequence>MNYKRYSIAVDSLYDELEKMLKNKAFDNKKIYIFGTSKITTIMISFLKQNGIVLAGLLDNDKNRWGGKLENIDIYPPQILEDYQENAVILIASSYQSEMIGQLEKMGYKMLENIIKVIDLPELMKDYSFVDRSGKQEMNDDQIRECQYGIMKFLKKICDENDIDYYLAYGTLLGAVRHHGFIPWDDDVDIYIKGKDIDKFADLVNKSERYQVITCKNCNDYYDQLSLMIDTSTVADINAFPLQATSGVSIDIFPLYGLPEKKEELAEYAAKIKKMESEKWSHIHEPAKCIETTRKIQEFISGYDYDVEKYTGFILSPYYIKDHLKKEHFSEKKYMTFEDEIFCVPGDYDAILKTIYGDYMSLPPIEKRTKRHYYKAYLC</sequence>
<evidence type="ECO:0000313" key="3">
    <source>
        <dbReference type="Proteomes" id="UP000606193"/>
    </source>
</evidence>
<evidence type="ECO:0000259" key="1">
    <source>
        <dbReference type="Pfam" id="PF04991"/>
    </source>
</evidence>
<accession>A0ABR7N314</accession>
<protein>
    <submittedName>
        <fullName evidence="2">LicD family protein</fullName>
    </submittedName>
</protein>
<gene>
    <name evidence="2" type="ORF">H8704_10310</name>
</gene>
<comment type="caution">
    <text evidence="2">The sequence shown here is derived from an EMBL/GenBank/DDBJ whole genome shotgun (WGS) entry which is preliminary data.</text>
</comment>
<reference evidence="2 3" key="1">
    <citation type="submission" date="2020-08" db="EMBL/GenBank/DDBJ databases">
        <title>Genome public.</title>
        <authorList>
            <person name="Liu C."/>
            <person name="Sun Q."/>
        </authorList>
    </citation>
    <scope>NUCLEOTIDE SEQUENCE [LARGE SCALE GENOMIC DNA]</scope>
    <source>
        <strain evidence="2 3">NSJ-37</strain>
    </source>
</reference>
<organism evidence="2 3">
    <name type="scientific">Jutongia huaianensis</name>
    <dbReference type="NCBI Taxonomy" id="2763668"/>
    <lineage>
        <taxon>Bacteria</taxon>
        <taxon>Bacillati</taxon>
        <taxon>Bacillota</taxon>
        <taxon>Clostridia</taxon>
        <taxon>Lachnospirales</taxon>
        <taxon>Lachnospiraceae</taxon>
        <taxon>Jutongia</taxon>
    </lineage>
</organism>
<dbReference type="Proteomes" id="UP000606193">
    <property type="component" value="Unassembled WGS sequence"/>
</dbReference>
<keyword evidence="3" id="KW-1185">Reference proteome</keyword>
<evidence type="ECO:0000313" key="2">
    <source>
        <dbReference type="EMBL" id="MBC8563013.1"/>
    </source>
</evidence>